<evidence type="ECO:0000313" key="9">
    <source>
        <dbReference type="Proteomes" id="UP000245793"/>
    </source>
</evidence>
<sequence length="201" mass="22503">MRVIVVDDDKIVVKSLVTILGAMGIDVVGTASNGKEALDEFKRLHPDVVLLDIRMDEYDGIWATEKIIESDKNAKILLLTTFSEEEYIKNAVEKGAKGYILKDNIEDLKPAIEAVYNGKIVFDPDVYKIAINVASEKKPENLTKRELEVLELLADGMNNKEIGEKLFLSEGTVRNHVSQILLKTGTRDRTELAVKYLKGKL</sequence>
<dbReference type="PANTHER" id="PTHR43214:SF43">
    <property type="entry name" value="TWO-COMPONENT RESPONSE REGULATOR"/>
    <property type="match status" value="1"/>
</dbReference>
<feature type="domain" description="HTH luxR-type" evidence="6">
    <location>
        <begin position="135"/>
        <end position="200"/>
    </location>
</feature>
<dbReference type="RefSeq" id="WP_034547260.1">
    <property type="nucleotide sequence ID" value="NZ_CAUPJO010000005.1"/>
</dbReference>
<feature type="modified residue" description="4-aspartylphosphate" evidence="5">
    <location>
        <position position="52"/>
    </location>
</feature>
<dbReference type="GO" id="GO:0006355">
    <property type="term" value="P:regulation of DNA-templated transcription"/>
    <property type="evidence" value="ECO:0007669"/>
    <property type="project" value="InterPro"/>
</dbReference>
<dbReference type="SUPFAM" id="SSF46894">
    <property type="entry name" value="C-terminal effector domain of the bipartite response regulators"/>
    <property type="match status" value="1"/>
</dbReference>
<reference evidence="8 9" key="1">
    <citation type="submission" date="2018-04" db="EMBL/GenBank/DDBJ databases">
        <title>Genomic Encyclopedia of Type Strains, Phase IV (KMG-IV): sequencing the most valuable type-strain genomes for metagenomic binning, comparative biology and taxonomic classification.</title>
        <authorList>
            <person name="Goeker M."/>
        </authorList>
    </citation>
    <scope>NUCLEOTIDE SEQUENCE [LARGE SCALE GENOMIC DNA]</scope>
    <source>
        <strain evidence="8 9">DSM 20705</strain>
    </source>
</reference>
<keyword evidence="3" id="KW-0238">DNA-binding</keyword>
<dbReference type="PANTHER" id="PTHR43214">
    <property type="entry name" value="TWO-COMPONENT RESPONSE REGULATOR"/>
    <property type="match status" value="1"/>
</dbReference>
<evidence type="ECO:0000256" key="1">
    <source>
        <dbReference type="ARBA" id="ARBA00022553"/>
    </source>
</evidence>
<evidence type="ECO:0000256" key="4">
    <source>
        <dbReference type="ARBA" id="ARBA00023163"/>
    </source>
</evidence>
<evidence type="ECO:0000259" key="6">
    <source>
        <dbReference type="PROSITE" id="PS50043"/>
    </source>
</evidence>
<protein>
    <submittedName>
        <fullName evidence="8">LuxR family two component transcriptional regulator</fullName>
    </submittedName>
</protein>
<dbReference type="GO" id="GO:0003677">
    <property type="term" value="F:DNA binding"/>
    <property type="evidence" value="ECO:0007669"/>
    <property type="project" value="UniProtKB-KW"/>
</dbReference>
<dbReference type="Pfam" id="PF00196">
    <property type="entry name" value="GerE"/>
    <property type="match status" value="1"/>
</dbReference>
<dbReference type="InterPro" id="IPR001789">
    <property type="entry name" value="Sig_transdc_resp-reg_receiver"/>
</dbReference>
<dbReference type="GO" id="GO:0000160">
    <property type="term" value="P:phosphorelay signal transduction system"/>
    <property type="evidence" value="ECO:0007669"/>
    <property type="project" value="InterPro"/>
</dbReference>
<dbReference type="EMBL" id="QEKV01000010">
    <property type="protein sequence ID" value="PVY89165.1"/>
    <property type="molecule type" value="Genomic_DNA"/>
</dbReference>
<organism evidence="8 9">
    <name type="scientific">Ezakiella coagulans</name>
    <dbReference type="NCBI Taxonomy" id="46507"/>
    <lineage>
        <taxon>Bacteria</taxon>
        <taxon>Bacillati</taxon>
        <taxon>Bacillota</taxon>
        <taxon>Tissierellia</taxon>
        <taxon>Ezakiella</taxon>
    </lineage>
</organism>
<evidence type="ECO:0000256" key="3">
    <source>
        <dbReference type="ARBA" id="ARBA00023125"/>
    </source>
</evidence>
<dbReference type="CDD" id="cd17535">
    <property type="entry name" value="REC_NarL-like"/>
    <property type="match status" value="1"/>
</dbReference>
<dbReference type="InterPro" id="IPR058245">
    <property type="entry name" value="NreC/VraR/RcsB-like_REC"/>
</dbReference>
<dbReference type="InterPro" id="IPR039420">
    <property type="entry name" value="WalR-like"/>
</dbReference>
<gene>
    <name evidence="8" type="ORF">C7381_1103</name>
</gene>
<dbReference type="PRINTS" id="PR00038">
    <property type="entry name" value="HTHLUXR"/>
</dbReference>
<dbReference type="AlphaFoldDB" id="A0A2U1DNA4"/>
<dbReference type="SMART" id="SM00448">
    <property type="entry name" value="REC"/>
    <property type="match status" value="1"/>
</dbReference>
<comment type="caution">
    <text evidence="8">The sequence shown here is derived from an EMBL/GenBank/DDBJ whole genome shotgun (WGS) entry which is preliminary data.</text>
</comment>
<dbReference type="SMART" id="SM00421">
    <property type="entry name" value="HTH_LUXR"/>
    <property type="match status" value="1"/>
</dbReference>
<dbReference type="InterPro" id="IPR000792">
    <property type="entry name" value="Tscrpt_reg_LuxR_C"/>
</dbReference>
<evidence type="ECO:0000259" key="7">
    <source>
        <dbReference type="PROSITE" id="PS50110"/>
    </source>
</evidence>
<dbReference type="InterPro" id="IPR011006">
    <property type="entry name" value="CheY-like_superfamily"/>
</dbReference>
<proteinExistence type="predicted"/>
<keyword evidence="4" id="KW-0804">Transcription</keyword>
<evidence type="ECO:0000256" key="5">
    <source>
        <dbReference type="PROSITE-ProRule" id="PRU00169"/>
    </source>
</evidence>
<dbReference type="SUPFAM" id="SSF52172">
    <property type="entry name" value="CheY-like"/>
    <property type="match status" value="1"/>
</dbReference>
<dbReference type="Gene3D" id="3.40.50.2300">
    <property type="match status" value="1"/>
</dbReference>
<keyword evidence="2" id="KW-0805">Transcription regulation</keyword>
<keyword evidence="9" id="KW-1185">Reference proteome</keyword>
<accession>A0A2U1DNA4</accession>
<dbReference type="Proteomes" id="UP000245793">
    <property type="component" value="Unassembled WGS sequence"/>
</dbReference>
<evidence type="ECO:0000256" key="2">
    <source>
        <dbReference type="ARBA" id="ARBA00023015"/>
    </source>
</evidence>
<feature type="domain" description="Response regulatory" evidence="7">
    <location>
        <begin position="2"/>
        <end position="117"/>
    </location>
</feature>
<dbReference type="Pfam" id="PF00072">
    <property type="entry name" value="Response_reg"/>
    <property type="match status" value="1"/>
</dbReference>
<keyword evidence="1 5" id="KW-0597">Phosphoprotein</keyword>
<evidence type="ECO:0000313" key="8">
    <source>
        <dbReference type="EMBL" id="PVY89165.1"/>
    </source>
</evidence>
<name>A0A2U1DNA4_9FIRM</name>
<dbReference type="PROSITE" id="PS50043">
    <property type="entry name" value="HTH_LUXR_2"/>
    <property type="match status" value="1"/>
</dbReference>
<dbReference type="PROSITE" id="PS50110">
    <property type="entry name" value="RESPONSE_REGULATORY"/>
    <property type="match status" value="1"/>
</dbReference>
<dbReference type="CDD" id="cd06170">
    <property type="entry name" value="LuxR_C_like"/>
    <property type="match status" value="1"/>
</dbReference>
<dbReference type="InterPro" id="IPR016032">
    <property type="entry name" value="Sig_transdc_resp-reg_C-effctor"/>
</dbReference>